<dbReference type="EC" id="1.2.1.70" evidence="3 8"/>
<keyword evidence="6 8" id="KW-0627">Porphyrin biosynthesis</keyword>
<feature type="domain" description="Glutamyl-tRNA reductase N-terminal" evidence="12">
    <location>
        <begin position="6"/>
        <end position="149"/>
    </location>
</feature>
<evidence type="ECO:0000256" key="8">
    <source>
        <dbReference type="HAMAP-Rule" id="MF_00087"/>
    </source>
</evidence>
<evidence type="ECO:0000313" key="14">
    <source>
        <dbReference type="Proteomes" id="UP001158045"/>
    </source>
</evidence>
<dbReference type="InterPro" id="IPR018214">
    <property type="entry name" value="GluRdtase_CS"/>
</dbReference>
<feature type="binding site" evidence="8">
    <location>
        <position position="114"/>
    </location>
    <ligand>
        <name>substrate</name>
    </ligand>
</feature>
<dbReference type="HAMAP" id="MF_00087">
    <property type="entry name" value="Glu_tRNA_reductase"/>
    <property type="match status" value="1"/>
</dbReference>
<dbReference type="InterPro" id="IPR000343">
    <property type="entry name" value="4pyrrol_synth_GluRdtase"/>
</dbReference>
<accession>A0ABT6NH24</accession>
<gene>
    <name evidence="8 13" type="primary">hemA</name>
    <name evidence="13" type="ORF">QE109_16250</name>
</gene>
<feature type="domain" description="Quinate/shikimate 5-dehydrogenase/glutamyl-tRNA reductase" evidence="11">
    <location>
        <begin position="175"/>
        <end position="296"/>
    </location>
</feature>
<dbReference type="NCBIfam" id="TIGR01035">
    <property type="entry name" value="hemA"/>
    <property type="match status" value="1"/>
</dbReference>
<dbReference type="SUPFAM" id="SSF69742">
    <property type="entry name" value="Glutamyl tRNA-reductase catalytic, N-terminal domain"/>
    <property type="match status" value="1"/>
</dbReference>
<keyword evidence="14" id="KW-1185">Reference proteome</keyword>
<comment type="caution">
    <text evidence="13">The sequence shown here is derived from an EMBL/GenBank/DDBJ whole genome shotgun (WGS) entry which is preliminary data.</text>
</comment>
<protein>
    <recommendedName>
        <fullName evidence="3 8">Glutamyl-tRNA reductase</fullName>
        <shortName evidence="8">GluTR</shortName>
        <ecNumber evidence="3 8">1.2.1.70</ecNumber>
    </recommendedName>
</protein>
<dbReference type="PIRSF" id="PIRSF000445">
    <property type="entry name" value="4pyrrol_synth_GluRdtase"/>
    <property type="match status" value="1"/>
</dbReference>
<evidence type="ECO:0000256" key="2">
    <source>
        <dbReference type="ARBA" id="ARBA00005916"/>
    </source>
</evidence>
<dbReference type="RefSeq" id="WP_281095606.1">
    <property type="nucleotide sequence ID" value="NZ_JARYZI010000015.1"/>
</dbReference>
<comment type="catalytic activity">
    <reaction evidence="7 8 9">
        <text>(S)-4-amino-5-oxopentanoate + tRNA(Glu) + NADP(+) = L-glutamyl-tRNA(Glu) + NADPH + H(+)</text>
        <dbReference type="Rhea" id="RHEA:12344"/>
        <dbReference type="Rhea" id="RHEA-COMP:9663"/>
        <dbReference type="Rhea" id="RHEA-COMP:9680"/>
        <dbReference type="ChEBI" id="CHEBI:15378"/>
        <dbReference type="ChEBI" id="CHEBI:57501"/>
        <dbReference type="ChEBI" id="CHEBI:57783"/>
        <dbReference type="ChEBI" id="CHEBI:58349"/>
        <dbReference type="ChEBI" id="CHEBI:78442"/>
        <dbReference type="ChEBI" id="CHEBI:78520"/>
        <dbReference type="EC" id="1.2.1.70"/>
    </reaction>
</comment>
<evidence type="ECO:0000259" key="12">
    <source>
        <dbReference type="Pfam" id="PF05201"/>
    </source>
</evidence>
<feature type="active site" description="Nucleophile" evidence="8">
    <location>
        <position position="46"/>
    </location>
</feature>
<feature type="binding site" evidence="8">
    <location>
        <begin position="45"/>
        <end position="48"/>
    </location>
    <ligand>
        <name>substrate</name>
    </ligand>
</feature>
<evidence type="ECO:0000256" key="6">
    <source>
        <dbReference type="ARBA" id="ARBA00023244"/>
    </source>
</evidence>
<dbReference type="Proteomes" id="UP001158045">
    <property type="component" value="Unassembled WGS sequence"/>
</dbReference>
<feature type="binding site" evidence="8">
    <location>
        <begin position="108"/>
        <end position="110"/>
    </location>
    <ligand>
        <name>substrate</name>
    </ligand>
</feature>
<evidence type="ECO:0000256" key="3">
    <source>
        <dbReference type="ARBA" id="ARBA00012970"/>
    </source>
</evidence>
<dbReference type="Pfam" id="PF05201">
    <property type="entry name" value="GlutR_N"/>
    <property type="match status" value="1"/>
</dbReference>
<comment type="subunit">
    <text evidence="8">Homodimer.</text>
</comment>
<dbReference type="InterPro" id="IPR015895">
    <property type="entry name" value="4pyrrol_synth_GluRdtase_N"/>
</dbReference>
<dbReference type="PANTHER" id="PTHR43013:SF1">
    <property type="entry name" value="GLUTAMYL-TRNA REDUCTASE"/>
    <property type="match status" value="1"/>
</dbReference>
<comment type="miscellaneous">
    <text evidence="8">During catalysis, the active site Cys acts as a nucleophile attacking the alpha-carbonyl group of tRNA-bound glutamate with the formation of a thioester intermediate between enzyme and glutamate, and the concomitant release of tRNA(Glu). The thioester intermediate is finally reduced by direct hydride transfer from NADPH, to form the product GSA.</text>
</comment>
<dbReference type="InterPro" id="IPR036291">
    <property type="entry name" value="NAD(P)-bd_dom_sf"/>
</dbReference>
<evidence type="ECO:0000259" key="11">
    <source>
        <dbReference type="Pfam" id="PF01488"/>
    </source>
</evidence>
<dbReference type="EMBL" id="JARYZI010000015">
    <property type="protein sequence ID" value="MDH8679711.1"/>
    <property type="molecule type" value="Genomic_DNA"/>
</dbReference>
<reference evidence="13 14" key="1">
    <citation type="submission" date="2023-04" db="EMBL/GenBank/DDBJ databases">
        <title>Fusibacter bizertensis strain WBS, isolated from littoral bottom sediments of the Arctic seas - biochemical and genomic analysis.</title>
        <authorList>
            <person name="Brioukhanov A.L."/>
        </authorList>
    </citation>
    <scope>NUCLEOTIDE SEQUENCE [LARGE SCALE GENOMIC DNA]</scope>
    <source>
        <strain evidence="13 14">WBS</strain>
    </source>
</reference>
<dbReference type="InterPro" id="IPR015896">
    <property type="entry name" value="4pyrrol_synth_GluRdtase_dimer"/>
</dbReference>
<dbReference type="GO" id="GO:0008883">
    <property type="term" value="F:glutamyl-tRNA reductase activity"/>
    <property type="evidence" value="ECO:0007669"/>
    <property type="project" value="UniProtKB-EC"/>
</dbReference>
<evidence type="ECO:0000256" key="4">
    <source>
        <dbReference type="ARBA" id="ARBA00022857"/>
    </source>
</evidence>
<evidence type="ECO:0000256" key="9">
    <source>
        <dbReference type="RuleBase" id="RU000584"/>
    </source>
</evidence>
<evidence type="ECO:0000256" key="5">
    <source>
        <dbReference type="ARBA" id="ARBA00023002"/>
    </source>
</evidence>
<evidence type="ECO:0000256" key="7">
    <source>
        <dbReference type="ARBA" id="ARBA00047464"/>
    </source>
</evidence>
<evidence type="ECO:0000256" key="1">
    <source>
        <dbReference type="ARBA" id="ARBA00005059"/>
    </source>
</evidence>
<comment type="domain">
    <text evidence="8">Possesses an unusual extended V-shaped dimeric structure with each monomer consisting of three distinct domains arranged along a curved 'spinal' alpha-helix. The N-terminal catalytic domain specifically recognizes the glutamate moiety of the substrate. The second domain is the NADPH-binding domain, and the third C-terminal domain is responsible for dimerization.</text>
</comment>
<evidence type="ECO:0000259" key="10">
    <source>
        <dbReference type="Pfam" id="PF00745"/>
    </source>
</evidence>
<feature type="domain" description="Tetrapyrrole biosynthesis glutamyl-tRNA reductase dimerisation" evidence="10">
    <location>
        <begin position="316"/>
        <end position="408"/>
    </location>
</feature>
<dbReference type="PANTHER" id="PTHR43013">
    <property type="entry name" value="GLUTAMYL-TRNA REDUCTASE"/>
    <property type="match status" value="1"/>
</dbReference>
<organism evidence="13 14">
    <name type="scientific">Fusibacter bizertensis</name>
    <dbReference type="NCBI Taxonomy" id="1488331"/>
    <lineage>
        <taxon>Bacteria</taxon>
        <taxon>Bacillati</taxon>
        <taxon>Bacillota</taxon>
        <taxon>Clostridia</taxon>
        <taxon>Eubacteriales</taxon>
        <taxon>Eubacteriales Family XII. Incertae Sedis</taxon>
        <taxon>Fusibacter</taxon>
    </lineage>
</organism>
<dbReference type="InterPro" id="IPR036453">
    <property type="entry name" value="GluRdtase_dimer_dom_sf"/>
</dbReference>
<feature type="site" description="Important for activity" evidence="8">
    <location>
        <position position="93"/>
    </location>
</feature>
<name>A0ABT6NH24_9FIRM</name>
<dbReference type="Pfam" id="PF00745">
    <property type="entry name" value="GlutR_dimer"/>
    <property type="match status" value="1"/>
</dbReference>
<dbReference type="InterPro" id="IPR006151">
    <property type="entry name" value="Shikm_DH/Glu-tRNA_Rdtase"/>
</dbReference>
<dbReference type="PROSITE" id="PS00747">
    <property type="entry name" value="GLUTR"/>
    <property type="match status" value="1"/>
</dbReference>
<comment type="function">
    <text evidence="8">Catalyzes the NADPH-dependent reduction of glutamyl-tRNA(Glu) to glutamate 1-semialdehyde (GSA).</text>
</comment>
<sequence>MKINVIGINHDTATVAQREKMANLHLDASDIKTNAELSELCILSTCGRFEIYFVVPAASYQDNADRVMAILKAPFGDDLPEFYWHTQEFAISHLLKVTCGLDSAVLGEDQILGQVKNAISDASENGFAFKILNKVFREAVSFAKSIKTELKLSENPLSLSYIAIKKAGQNGYLTEHHTVTMVGLGKMGGLAIQYLLDSPVKCVYVAVRHAEKLDDLVLNHPKVRIKSFEERYECIEKSQLVVATTAAPHTVVRSDVMKPPTTDTLIIDLAMPRDVDAEVGDFDHVTLWNVDELKDISAENYQKRHDLTGQVILRLDEKSRHIMVWIDQLHVDHILKSWHQTIDNITQEAMKSVDRKRLAVTLKDREMLEVLFESSLKQLIKPPLETLKAIEDKSQRETYVGMLKELYHYE</sequence>
<feature type="binding site" evidence="8">
    <location>
        <position position="103"/>
    </location>
    <ligand>
        <name>substrate</name>
    </ligand>
</feature>
<dbReference type="Gene3D" id="3.30.460.30">
    <property type="entry name" value="Glutamyl-tRNA reductase, N-terminal domain"/>
    <property type="match status" value="1"/>
</dbReference>
<dbReference type="Pfam" id="PF01488">
    <property type="entry name" value="Shikimate_DH"/>
    <property type="match status" value="1"/>
</dbReference>
<proteinExistence type="inferred from homology"/>
<evidence type="ECO:0000313" key="13">
    <source>
        <dbReference type="EMBL" id="MDH8679711.1"/>
    </source>
</evidence>
<dbReference type="InterPro" id="IPR036343">
    <property type="entry name" value="GluRdtase_N_sf"/>
</dbReference>
<dbReference type="SUPFAM" id="SSF51735">
    <property type="entry name" value="NAD(P)-binding Rossmann-fold domains"/>
    <property type="match status" value="1"/>
</dbReference>
<feature type="binding site" evidence="8">
    <location>
        <begin position="183"/>
        <end position="188"/>
    </location>
    <ligand>
        <name>NADP(+)</name>
        <dbReference type="ChEBI" id="CHEBI:58349"/>
    </ligand>
</feature>
<dbReference type="Gene3D" id="3.40.50.720">
    <property type="entry name" value="NAD(P)-binding Rossmann-like Domain"/>
    <property type="match status" value="1"/>
</dbReference>
<keyword evidence="4 8" id="KW-0521">NADP</keyword>
<keyword evidence="5 8" id="KW-0560">Oxidoreductase</keyword>
<comment type="pathway">
    <text evidence="1 8 9">Porphyrin-containing compound metabolism; protoporphyrin-IX biosynthesis; 5-aminolevulinate from L-glutamyl-tRNA(Glu): step 1/2.</text>
</comment>
<comment type="similarity">
    <text evidence="2 8 9">Belongs to the glutamyl-tRNA reductase family.</text>
</comment>
<dbReference type="SUPFAM" id="SSF69075">
    <property type="entry name" value="Glutamyl tRNA-reductase dimerization domain"/>
    <property type="match status" value="1"/>
</dbReference>